<feature type="transmembrane region" description="Helical" evidence="9">
    <location>
        <begin position="115"/>
        <end position="135"/>
    </location>
</feature>
<dbReference type="OrthoDB" id="9772725at2"/>
<feature type="transmembrane region" description="Helical" evidence="9">
    <location>
        <begin position="396"/>
        <end position="414"/>
    </location>
</feature>
<evidence type="ECO:0000256" key="1">
    <source>
        <dbReference type="ARBA" id="ARBA00004651"/>
    </source>
</evidence>
<protein>
    <submittedName>
        <fullName evidence="11">MFS transporter</fullName>
    </submittedName>
</protein>
<evidence type="ECO:0000256" key="5">
    <source>
        <dbReference type="ARBA" id="ARBA00022856"/>
    </source>
</evidence>
<feature type="transmembrane region" description="Helical" evidence="9">
    <location>
        <begin position="32"/>
        <end position="51"/>
    </location>
</feature>
<feature type="transmembrane region" description="Helical" evidence="9">
    <location>
        <begin position="284"/>
        <end position="304"/>
    </location>
</feature>
<dbReference type="Gene3D" id="1.20.1250.20">
    <property type="entry name" value="MFS general substrate transporter like domains"/>
    <property type="match status" value="2"/>
</dbReference>
<evidence type="ECO:0000256" key="7">
    <source>
        <dbReference type="ARBA" id="ARBA00023136"/>
    </source>
</evidence>
<keyword evidence="5" id="KW-0653">Protein transport</keyword>
<comment type="similarity">
    <text evidence="8">Belongs to the major facilitator superfamily. Proton-dependent oligopeptide transporter (POT/PTR) (TC 2.A.17) family.</text>
</comment>
<keyword evidence="12" id="KW-1185">Reference proteome</keyword>
<dbReference type="InterPro" id="IPR005279">
    <property type="entry name" value="Dipep/tripep_permease"/>
</dbReference>
<dbReference type="EMBL" id="SIRT01000009">
    <property type="protein sequence ID" value="TBN02696.1"/>
    <property type="molecule type" value="Genomic_DNA"/>
</dbReference>
<keyword evidence="3" id="KW-1003">Cell membrane</keyword>
<feature type="transmembrane region" description="Helical" evidence="9">
    <location>
        <begin position="182"/>
        <end position="206"/>
    </location>
</feature>
<keyword evidence="6 9" id="KW-1133">Transmembrane helix</keyword>
<feature type="transmembrane region" description="Helical" evidence="9">
    <location>
        <begin position="354"/>
        <end position="384"/>
    </location>
</feature>
<reference evidence="11 12" key="1">
    <citation type="submission" date="2019-02" db="EMBL/GenBank/DDBJ databases">
        <title>Hyunsoonleella sp., isolated from marine sediment.</title>
        <authorList>
            <person name="Liu B.-T."/>
        </authorList>
    </citation>
    <scope>NUCLEOTIDE SEQUENCE [LARGE SCALE GENOMIC DNA]</scope>
    <source>
        <strain evidence="11 12">T58</strain>
    </source>
</reference>
<evidence type="ECO:0000256" key="8">
    <source>
        <dbReference type="RuleBase" id="RU003755"/>
    </source>
</evidence>
<evidence type="ECO:0000313" key="12">
    <source>
        <dbReference type="Proteomes" id="UP000291142"/>
    </source>
</evidence>
<feature type="transmembrane region" description="Helical" evidence="9">
    <location>
        <begin position="63"/>
        <end position="84"/>
    </location>
</feature>
<dbReference type="InterPro" id="IPR018456">
    <property type="entry name" value="PTR2_symporter_CS"/>
</dbReference>
<accession>A0A4Q9FCH1</accession>
<evidence type="ECO:0000256" key="3">
    <source>
        <dbReference type="ARBA" id="ARBA00022475"/>
    </source>
</evidence>
<feature type="domain" description="Major facilitator superfamily (MFS) profile" evidence="10">
    <location>
        <begin position="19"/>
        <end position="586"/>
    </location>
</feature>
<feature type="transmembrane region" description="Helical" evidence="9">
    <location>
        <begin position="460"/>
        <end position="478"/>
    </location>
</feature>
<sequence length="593" mass="65786">MSTDIENLFKDKVIGHPAGLFVLFFTEMWERFSFYGMRILLVLFLTAPFASDNPGWDWPREHALSLIGTYASLLYLTPIIGGWIADKITGYRMAVVIGCVIMTLGHAAMALETTFSFYLGLALLVIGTGFFKPNITSVISEMYKGKESKKDGAYTIFYMGVNAGAFFGMMLCGYLAENFGWSWGFGLAGIFMFLGMLQFWLAGSLFGSIGAKPSKVYEVELPQNINEESPEEQEVATDIKLNPFTLFDKILIALSTIGGLLYLFNDPLEKIKDINLLPFEVAGLSGTNFIVLLALVLFLLLLVTRIARYLPVVRDRIIAVSIFGLFTVFFFAFFEQSLGSMTLFARDYTNRELIGSSATIFKIVDALLTTVPLIIITWVLFLLFKKTYTRIGLSNIILALAFVGIWGLVMYRLYDKFINPTLEIDATWFGILNSFFIISLAPLFSKWWESKYNPSAAMKYGLGLILLGLGFAILSYGASDIPSGAKTASVSIIFLILAYLFHTMGELCLSPVGLSYLSKLVPPRMIGFMFGVWYLAIAVGQKAAGTMGGMIDKISEQYSLGTFFLIFTLIPIGVGLLSIVLNPVLKKLMHGVR</sequence>
<dbReference type="PROSITE" id="PS50850">
    <property type="entry name" value="MFS"/>
    <property type="match status" value="1"/>
</dbReference>
<dbReference type="InterPro" id="IPR020846">
    <property type="entry name" value="MFS_dom"/>
</dbReference>
<evidence type="ECO:0000256" key="6">
    <source>
        <dbReference type="ARBA" id="ARBA00022989"/>
    </source>
</evidence>
<evidence type="ECO:0000259" key="10">
    <source>
        <dbReference type="PROSITE" id="PS50850"/>
    </source>
</evidence>
<dbReference type="Pfam" id="PF00854">
    <property type="entry name" value="PTR2"/>
    <property type="match status" value="2"/>
</dbReference>
<evidence type="ECO:0000313" key="11">
    <source>
        <dbReference type="EMBL" id="TBN02696.1"/>
    </source>
</evidence>
<dbReference type="InterPro" id="IPR050171">
    <property type="entry name" value="MFS_Transporters"/>
</dbReference>
<feature type="transmembrane region" description="Helical" evidence="9">
    <location>
        <begin position="426"/>
        <end position="448"/>
    </location>
</feature>
<dbReference type="RefSeq" id="WP_130964650.1">
    <property type="nucleotide sequence ID" value="NZ_SIRT01000009.1"/>
</dbReference>
<dbReference type="GO" id="GO:0005886">
    <property type="term" value="C:plasma membrane"/>
    <property type="evidence" value="ECO:0007669"/>
    <property type="project" value="UniProtKB-SubCell"/>
</dbReference>
<dbReference type="PROSITE" id="PS01023">
    <property type="entry name" value="PTR2_2"/>
    <property type="match status" value="1"/>
</dbReference>
<evidence type="ECO:0000256" key="4">
    <source>
        <dbReference type="ARBA" id="ARBA00022692"/>
    </source>
</evidence>
<dbReference type="InterPro" id="IPR000109">
    <property type="entry name" value="POT_fam"/>
</dbReference>
<dbReference type="AlphaFoldDB" id="A0A4Q9FCH1"/>
<dbReference type="InterPro" id="IPR036259">
    <property type="entry name" value="MFS_trans_sf"/>
</dbReference>
<evidence type="ECO:0000256" key="2">
    <source>
        <dbReference type="ARBA" id="ARBA00022448"/>
    </source>
</evidence>
<feature type="transmembrane region" description="Helical" evidence="9">
    <location>
        <begin position="91"/>
        <end position="109"/>
    </location>
</feature>
<proteinExistence type="inferred from homology"/>
<comment type="caution">
    <text evidence="11">The sequence shown here is derived from an EMBL/GenBank/DDBJ whole genome shotgun (WGS) entry which is preliminary data.</text>
</comment>
<dbReference type="PANTHER" id="PTHR23517">
    <property type="entry name" value="RESISTANCE PROTEIN MDTM, PUTATIVE-RELATED-RELATED"/>
    <property type="match status" value="1"/>
</dbReference>
<keyword evidence="2 8" id="KW-0813">Transport</keyword>
<dbReference type="NCBIfam" id="TIGR00924">
    <property type="entry name" value="yjdL_sub1_fam"/>
    <property type="match status" value="1"/>
</dbReference>
<dbReference type="PANTHER" id="PTHR23517:SF15">
    <property type="entry name" value="PROTON-DEPENDENT OLIGOPEPTIDE FAMILY TRANSPORT PROTEIN"/>
    <property type="match status" value="1"/>
</dbReference>
<dbReference type="GO" id="GO:1904680">
    <property type="term" value="F:peptide transmembrane transporter activity"/>
    <property type="evidence" value="ECO:0007669"/>
    <property type="project" value="InterPro"/>
</dbReference>
<keyword evidence="5" id="KW-0571">Peptide transport</keyword>
<keyword evidence="7 9" id="KW-0472">Membrane</keyword>
<dbReference type="CDD" id="cd17346">
    <property type="entry name" value="MFS_DtpA_like"/>
    <property type="match status" value="1"/>
</dbReference>
<feature type="transmembrane region" description="Helical" evidence="9">
    <location>
        <begin position="564"/>
        <end position="585"/>
    </location>
</feature>
<dbReference type="SUPFAM" id="SSF103473">
    <property type="entry name" value="MFS general substrate transporter"/>
    <property type="match status" value="1"/>
</dbReference>
<comment type="subcellular location">
    <subcellularLocation>
        <location evidence="1">Cell membrane</location>
        <topology evidence="1">Multi-pass membrane protein</topology>
    </subcellularLocation>
    <subcellularLocation>
        <location evidence="8">Membrane</location>
        <topology evidence="8">Multi-pass membrane protein</topology>
    </subcellularLocation>
</comment>
<organism evidence="11 12">
    <name type="scientific">Hyunsoonleella flava</name>
    <dbReference type="NCBI Taxonomy" id="2527939"/>
    <lineage>
        <taxon>Bacteria</taxon>
        <taxon>Pseudomonadati</taxon>
        <taxon>Bacteroidota</taxon>
        <taxon>Flavobacteriia</taxon>
        <taxon>Flavobacteriales</taxon>
        <taxon>Flavobacteriaceae</taxon>
    </lineage>
</organism>
<feature type="transmembrane region" description="Helical" evidence="9">
    <location>
        <begin position="156"/>
        <end position="176"/>
    </location>
</feature>
<feature type="transmembrane region" description="Helical" evidence="9">
    <location>
        <begin position="526"/>
        <end position="544"/>
    </location>
</feature>
<dbReference type="GO" id="GO:0006857">
    <property type="term" value="P:oligopeptide transport"/>
    <property type="evidence" value="ECO:0007669"/>
    <property type="project" value="InterPro"/>
</dbReference>
<name>A0A4Q9FCH1_9FLAO</name>
<feature type="transmembrane region" description="Helical" evidence="9">
    <location>
        <begin position="316"/>
        <end position="334"/>
    </location>
</feature>
<keyword evidence="4 8" id="KW-0812">Transmembrane</keyword>
<evidence type="ECO:0000256" key="9">
    <source>
        <dbReference type="SAM" id="Phobius"/>
    </source>
</evidence>
<feature type="transmembrane region" description="Helical" evidence="9">
    <location>
        <begin position="490"/>
        <end position="514"/>
    </location>
</feature>
<dbReference type="Proteomes" id="UP000291142">
    <property type="component" value="Unassembled WGS sequence"/>
</dbReference>
<gene>
    <name evidence="11" type="ORF">EYD45_11250</name>
</gene>